<dbReference type="SUPFAM" id="SSF52833">
    <property type="entry name" value="Thioredoxin-like"/>
    <property type="match status" value="1"/>
</dbReference>
<protein>
    <submittedName>
        <fullName evidence="3">Uncharacterized protein</fullName>
    </submittedName>
</protein>
<feature type="domain" description="Glutathione S-transferase UstS-like C-terminal" evidence="2">
    <location>
        <begin position="117"/>
        <end position="214"/>
    </location>
</feature>
<dbReference type="Pfam" id="PF22041">
    <property type="entry name" value="GST_C_7"/>
    <property type="match status" value="1"/>
</dbReference>
<organism evidence="3 4">
    <name type="scientific">Lophiostoma macrostomum CBS 122681</name>
    <dbReference type="NCBI Taxonomy" id="1314788"/>
    <lineage>
        <taxon>Eukaryota</taxon>
        <taxon>Fungi</taxon>
        <taxon>Dikarya</taxon>
        <taxon>Ascomycota</taxon>
        <taxon>Pezizomycotina</taxon>
        <taxon>Dothideomycetes</taxon>
        <taxon>Pleosporomycetidae</taxon>
        <taxon>Pleosporales</taxon>
        <taxon>Lophiostomataceae</taxon>
        <taxon>Lophiostoma</taxon>
    </lineage>
</organism>
<sequence>MGQTILYDLPSKEPCKSWSLNPWKTRLALNFKGIDYRTEWVEYPDLEPVFKSLGIPPTDPGAIQFFRQYTSPTVQFEDGTKIMDSWPIAHEIEKRYPSPSLYVDDPVVVTIRDAIPKIFGPLRGISVPMVPPRLLNERSAEYFYRTRKEDYGKSLQEVLQEQDVEKCWKEIGQPAKEVGDLLRKHGGPYFLGKTVSYADFIFVALLHFLKRIDEGFFQRYLSVDPAFKTVYDACSEWLKKDD</sequence>
<dbReference type="EMBL" id="MU004414">
    <property type="protein sequence ID" value="KAF2651933.1"/>
    <property type="molecule type" value="Genomic_DNA"/>
</dbReference>
<accession>A0A6A6SZA4</accession>
<dbReference type="SUPFAM" id="SSF47616">
    <property type="entry name" value="GST C-terminal domain-like"/>
    <property type="match status" value="1"/>
</dbReference>
<dbReference type="OrthoDB" id="4951845at2759"/>
<evidence type="ECO:0000259" key="1">
    <source>
        <dbReference type="Pfam" id="PF13409"/>
    </source>
</evidence>
<name>A0A6A6SZA4_9PLEO</name>
<feature type="domain" description="GST N-terminal" evidence="1">
    <location>
        <begin position="18"/>
        <end position="94"/>
    </location>
</feature>
<dbReference type="Pfam" id="PF13409">
    <property type="entry name" value="GST_N_2"/>
    <property type="match status" value="1"/>
</dbReference>
<dbReference type="CDD" id="cd00299">
    <property type="entry name" value="GST_C_family"/>
    <property type="match status" value="1"/>
</dbReference>
<dbReference type="InterPro" id="IPR036282">
    <property type="entry name" value="Glutathione-S-Trfase_C_sf"/>
</dbReference>
<dbReference type="CDD" id="cd03038">
    <property type="entry name" value="GST_N_etherase_LigE"/>
    <property type="match status" value="1"/>
</dbReference>
<evidence type="ECO:0000313" key="4">
    <source>
        <dbReference type="Proteomes" id="UP000799324"/>
    </source>
</evidence>
<evidence type="ECO:0000259" key="2">
    <source>
        <dbReference type="Pfam" id="PF22041"/>
    </source>
</evidence>
<proteinExistence type="predicted"/>
<dbReference type="AlphaFoldDB" id="A0A6A6SZA4"/>
<keyword evidence="4" id="KW-1185">Reference proteome</keyword>
<dbReference type="Proteomes" id="UP000799324">
    <property type="component" value="Unassembled WGS sequence"/>
</dbReference>
<evidence type="ECO:0000313" key="3">
    <source>
        <dbReference type="EMBL" id="KAF2651933.1"/>
    </source>
</evidence>
<dbReference type="Gene3D" id="3.40.30.10">
    <property type="entry name" value="Glutaredoxin"/>
    <property type="match status" value="1"/>
</dbReference>
<dbReference type="InterPro" id="IPR036249">
    <property type="entry name" value="Thioredoxin-like_sf"/>
</dbReference>
<dbReference type="InterPro" id="IPR054416">
    <property type="entry name" value="GST_UstS-like_C"/>
</dbReference>
<reference evidence="3" key="1">
    <citation type="journal article" date="2020" name="Stud. Mycol.">
        <title>101 Dothideomycetes genomes: a test case for predicting lifestyles and emergence of pathogens.</title>
        <authorList>
            <person name="Haridas S."/>
            <person name="Albert R."/>
            <person name="Binder M."/>
            <person name="Bloem J."/>
            <person name="Labutti K."/>
            <person name="Salamov A."/>
            <person name="Andreopoulos B."/>
            <person name="Baker S."/>
            <person name="Barry K."/>
            <person name="Bills G."/>
            <person name="Bluhm B."/>
            <person name="Cannon C."/>
            <person name="Castanera R."/>
            <person name="Culley D."/>
            <person name="Daum C."/>
            <person name="Ezra D."/>
            <person name="Gonzalez J."/>
            <person name="Henrissat B."/>
            <person name="Kuo A."/>
            <person name="Liang C."/>
            <person name="Lipzen A."/>
            <person name="Lutzoni F."/>
            <person name="Magnuson J."/>
            <person name="Mondo S."/>
            <person name="Nolan M."/>
            <person name="Ohm R."/>
            <person name="Pangilinan J."/>
            <person name="Park H.-J."/>
            <person name="Ramirez L."/>
            <person name="Alfaro M."/>
            <person name="Sun H."/>
            <person name="Tritt A."/>
            <person name="Yoshinaga Y."/>
            <person name="Zwiers L.-H."/>
            <person name="Turgeon B."/>
            <person name="Goodwin S."/>
            <person name="Spatafora J."/>
            <person name="Crous P."/>
            <person name="Grigoriev I."/>
        </authorList>
    </citation>
    <scope>NUCLEOTIDE SEQUENCE</scope>
    <source>
        <strain evidence="3">CBS 122681</strain>
    </source>
</reference>
<gene>
    <name evidence="3" type="ORF">K491DRAFT_75327</name>
</gene>
<dbReference type="Gene3D" id="1.20.1050.10">
    <property type="match status" value="1"/>
</dbReference>
<dbReference type="InterPro" id="IPR004045">
    <property type="entry name" value="Glutathione_S-Trfase_N"/>
</dbReference>